<comment type="similarity">
    <text evidence="2">Belongs to the FUN14 family.</text>
</comment>
<feature type="domain" description="EF-hand" evidence="8">
    <location>
        <begin position="92"/>
        <end position="109"/>
    </location>
</feature>
<dbReference type="GeneID" id="94171667"/>
<feature type="domain" description="EF-hand" evidence="8">
    <location>
        <begin position="195"/>
        <end position="213"/>
    </location>
</feature>
<dbReference type="GO" id="GO:0005509">
    <property type="term" value="F:calcium ion binding"/>
    <property type="evidence" value="ECO:0007669"/>
    <property type="project" value="InterPro"/>
</dbReference>
<keyword evidence="6 7" id="KW-0472">Membrane</keyword>
<proteinExistence type="inferred from homology"/>
<evidence type="ECO:0000313" key="9">
    <source>
        <dbReference type="EMBL" id="KAG5474999.1"/>
    </source>
</evidence>
<dbReference type="EMBL" id="JAFHKP010000028">
    <property type="protein sequence ID" value="KAG5474999.1"/>
    <property type="molecule type" value="Genomic_DNA"/>
</dbReference>
<dbReference type="InterPro" id="IPR007014">
    <property type="entry name" value="FUN14"/>
</dbReference>
<name>A0A836GM76_LEIEN</name>
<keyword evidence="5 7" id="KW-1133">Transmembrane helix</keyword>
<dbReference type="SUPFAM" id="SSF47473">
    <property type="entry name" value="EF-hand"/>
    <property type="match status" value="1"/>
</dbReference>
<organism evidence="9 10">
    <name type="scientific">Leishmania enriettii</name>
    <dbReference type="NCBI Taxonomy" id="5663"/>
    <lineage>
        <taxon>Eukaryota</taxon>
        <taxon>Discoba</taxon>
        <taxon>Euglenozoa</taxon>
        <taxon>Kinetoplastea</taxon>
        <taxon>Metakinetoplastina</taxon>
        <taxon>Trypanosomatida</taxon>
        <taxon>Trypanosomatidae</taxon>
        <taxon>Leishmaniinae</taxon>
        <taxon>Leishmania</taxon>
    </lineage>
</organism>
<dbReference type="OrthoDB" id="264061at2759"/>
<dbReference type="RefSeq" id="XP_067691528.1">
    <property type="nucleotide sequence ID" value="XM_067836157.1"/>
</dbReference>
<evidence type="ECO:0000256" key="6">
    <source>
        <dbReference type="ARBA" id="ARBA00023136"/>
    </source>
</evidence>
<dbReference type="Pfam" id="PF04930">
    <property type="entry name" value="FUN14"/>
    <property type="match status" value="1"/>
</dbReference>
<evidence type="ECO:0000256" key="3">
    <source>
        <dbReference type="ARBA" id="ARBA00022692"/>
    </source>
</evidence>
<dbReference type="InterPro" id="IPR002048">
    <property type="entry name" value="EF_hand_dom"/>
</dbReference>
<gene>
    <name evidence="9" type="ORF">CUR178_04449</name>
</gene>
<evidence type="ECO:0000256" key="2">
    <source>
        <dbReference type="ARBA" id="ARBA00009160"/>
    </source>
</evidence>
<dbReference type="Gene3D" id="1.10.238.10">
    <property type="entry name" value="EF-hand"/>
    <property type="match status" value="1"/>
</dbReference>
<accession>A0A836GM76</accession>
<dbReference type="InterPro" id="IPR011992">
    <property type="entry name" value="EF-hand-dom_pair"/>
</dbReference>
<comment type="caution">
    <text evidence="9">The sequence shown here is derived from an EMBL/GenBank/DDBJ whole genome shotgun (WGS) entry which is preliminary data.</text>
</comment>
<evidence type="ECO:0000256" key="7">
    <source>
        <dbReference type="SAM" id="Phobius"/>
    </source>
</evidence>
<dbReference type="KEGG" id="lenr:94171667"/>
<dbReference type="AlphaFoldDB" id="A0A836GM76"/>
<dbReference type="Pfam" id="PF13202">
    <property type="entry name" value="EF-hand_5"/>
    <property type="match status" value="2"/>
</dbReference>
<dbReference type="PROSITE" id="PS00018">
    <property type="entry name" value="EF_HAND_1"/>
    <property type="match status" value="2"/>
</dbReference>
<comment type="subcellular location">
    <subcellularLocation>
        <location evidence="1">Membrane</location>
    </subcellularLocation>
</comment>
<evidence type="ECO:0000256" key="4">
    <source>
        <dbReference type="ARBA" id="ARBA00022837"/>
    </source>
</evidence>
<keyword evidence="4" id="KW-0106">Calcium</keyword>
<keyword evidence="10" id="KW-1185">Reference proteome</keyword>
<feature type="transmembrane region" description="Helical" evidence="7">
    <location>
        <begin position="129"/>
        <end position="150"/>
    </location>
</feature>
<evidence type="ECO:0000313" key="10">
    <source>
        <dbReference type="Proteomes" id="UP000674179"/>
    </source>
</evidence>
<keyword evidence="3 7" id="KW-0812">Transmembrane</keyword>
<evidence type="ECO:0000256" key="1">
    <source>
        <dbReference type="ARBA" id="ARBA00004370"/>
    </source>
</evidence>
<dbReference type="InterPro" id="IPR018247">
    <property type="entry name" value="EF_Hand_1_Ca_BS"/>
</dbReference>
<feature type="transmembrane region" description="Helical" evidence="7">
    <location>
        <begin position="156"/>
        <end position="175"/>
    </location>
</feature>
<reference evidence="9 10" key="1">
    <citation type="submission" date="2021-02" db="EMBL/GenBank/DDBJ databases">
        <title>Leishmania (Mundinia) enrietti genome sequencing and assembly.</title>
        <authorList>
            <person name="Almutairi H."/>
            <person name="Gatherer D."/>
        </authorList>
    </citation>
    <scope>NUCLEOTIDE SEQUENCE [LARGE SCALE GENOMIC DNA]</scope>
    <source>
        <strain evidence="9">CUR178</strain>
    </source>
</reference>
<sequence length="251" mass="27744">MPSSGKSDAGAVCRDKDNLLNTDDLKHALDIVVNLGHPPSNKGADEICRLFEVPFHCKRVLWDEWLADWQSGAFREFAESESFLQVRGLLVRALDMDEDGKITPKDLQLMYDTRLTPALTRNQDTLNKWLPFAGQCAFGFVVGLGMGAVARSSYQRKWWIAGIGFVVYTGVQYLAQQNYVNRKSLEEAFCGKVRQLADVNGDGEINREDINALVENRMQFIATKLGPGGLAPGVAGYASLALGFARGIRVL</sequence>
<protein>
    <recommendedName>
        <fullName evidence="8">EF-hand domain-containing protein</fullName>
    </recommendedName>
</protein>
<dbReference type="Proteomes" id="UP000674179">
    <property type="component" value="Chromosome 28"/>
</dbReference>
<evidence type="ECO:0000259" key="8">
    <source>
        <dbReference type="Pfam" id="PF13202"/>
    </source>
</evidence>
<evidence type="ECO:0000256" key="5">
    <source>
        <dbReference type="ARBA" id="ARBA00022989"/>
    </source>
</evidence>